<feature type="transmembrane region" description="Helical" evidence="13">
    <location>
        <begin position="141"/>
        <end position="160"/>
    </location>
</feature>
<keyword evidence="8 13" id="KW-1133">Transmembrane helix</keyword>
<keyword evidence="5" id="KW-0808">Transferase</keyword>
<comment type="catalytic activity">
    <reaction evidence="11">
        <text>sphinganine + octadecanoyl-CoA = N-(octadecanoyl)-sphinganine + CoA + H(+)</text>
        <dbReference type="Rhea" id="RHEA:36547"/>
        <dbReference type="ChEBI" id="CHEBI:15378"/>
        <dbReference type="ChEBI" id="CHEBI:57287"/>
        <dbReference type="ChEBI" id="CHEBI:57394"/>
        <dbReference type="ChEBI" id="CHEBI:57817"/>
        <dbReference type="ChEBI" id="CHEBI:67033"/>
    </reaction>
    <physiologicalReaction direction="left-to-right" evidence="11">
        <dbReference type="Rhea" id="RHEA:36548"/>
    </physiologicalReaction>
</comment>
<dbReference type="Proteomes" id="UP001190640">
    <property type="component" value="Chromosome 5"/>
</dbReference>
<keyword evidence="4" id="KW-0444">Lipid biosynthesis</keyword>
<dbReference type="PANTHER" id="PTHR12560:SF6">
    <property type="entry name" value="CERAMIDE SYNTHASE 4"/>
    <property type="match status" value="1"/>
</dbReference>
<sequence length="355" mass="42802">MLLPLIEWFWKDEFWLPPGFTWEDMKGTEEIHYPEPRYLLLSIPFTLFLTGLRFIIERTVALPLSRKMGLREKVQRKASPNAVLEAFYNRHQKKPKVSELNILAKQCDLQHREVERWFRSRLKQDQSNLTRKFCEASWRSTFYVTTFITGLIVLHDKSWFWDYRECWTGYPQQPLVPSIAAYYMLQLSFYCSMVITLPFDVKRKDINQRILHHAATIFLITYSFCANYLRIGTLVMIIHDASDCFLEPAKVFNYLKWHWTCNTLFIAFAIIYLFTRLRLFPSYVLYNTYYYFMELYQPFFGYYFMNALLMVLHLLHLFWCYLVIQMLYKFILCGKIEKDARSDSEDSENDEKETT</sequence>
<feature type="transmembrane region" description="Helical" evidence="13">
    <location>
        <begin position="287"/>
        <end position="305"/>
    </location>
</feature>
<evidence type="ECO:0000256" key="3">
    <source>
        <dbReference type="ARBA" id="ARBA00004991"/>
    </source>
</evidence>
<evidence type="ECO:0000256" key="11">
    <source>
        <dbReference type="ARBA" id="ARBA00049036"/>
    </source>
</evidence>
<protein>
    <submittedName>
        <fullName evidence="16 17">Ceramide synthase 4-like isoform X1</fullName>
    </submittedName>
</protein>
<dbReference type="FunFam" id="1.10.10.60:FF:000020">
    <property type="entry name" value="Ceramide synthase 5"/>
    <property type="match status" value="1"/>
</dbReference>
<evidence type="ECO:0000313" key="15">
    <source>
        <dbReference type="Proteomes" id="UP001190640"/>
    </source>
</evidence>
<evidence type="ECO:0000256" key="7">
    <source>
        <dbReference type="ARBA" id="ARBA00022824"/>
    </source>
</evidence>
<dbReference type="RefSeq" id="XP_054835948.1">
    <property type="nucleotide sequence ID" value="XM_054979973.1"/>
</dbReference>
<dbReference type="GO" id="GO:0050291">
    <property type="term" value="F:sphingosine N-acyltransferase activity"/>
    <property type="evidence" value="ECO:0007669"/>
    <property type="project" value="InterPro"/>
</dbReference>
<dbReference type="Pfam" id="PF03798">
    <property type="entry name" value="TRAM_LAG1_CLN8"/>
    <property type="match status" value="1"/>
</dbReference>
<dbReference type="GO" id="GO:0005789">
    <property type="term" value="C:endoplasmic reticulum membrane"/>
    <property type="evidence" value="ECO:0007669"/>
    <property type="project" value="UniProtKB-SubCell"/>
</dbReference>
<comment type="subcellular location">
    <subcellularLocation>
        <location evidence="1">Endoplasmic reticulum membrane</location>
        <topology evidence="1">Multi-pass membrane protein</topology>
    </subcellularLocation>
</comment>
<evidence type="ECO:0000256" key="13">
    <source>
        <dbReference type="SAM" id="Phobius"/>
    </source>
</evidence>
<dbReference type="InterPro" id="IPR001356">
    <property type="entry name" value="HD"/>
</dbReference>
<evidence type="ECO:0000259" key="14">
    <source>
        <dbReference type="PROSITE" id="PS50922"/>
    </source>
</evidence>
<keyword evidence="6 12" id="KW-0812">Transmembrane</keyword>
<evidence type="ECO:0000256" key="6">
    <source>
        <dbReference type="ARBA" id="ARBA00022692"/>
    </source>
</evidence>
<dbReference type="InterPro" id="IPR009057">
    <property type="entry name" value="Homeodomain-like_sf"/>
</dbReference>
<dbReference type="GO" id="GO:0003677">
    <property type="term" value="F:DNA binding"/>
    <property type="evidence" value="ECO:0007669"/>
    <property type="project" value="InterPro"/>
</dbReference>
<reference evidence="16 17" key="1">
    <citation type="submission" date="2025-04" db="UniProtKB">
        <authorList>
            <consortium name="RefSeq"/>
        </authorList>
    </citation>
    <scope>IDENTIFICATION</scope>
    <source>
        <tissue evidence="16 17">Blood</tissue>
    </source>
</reference>
<comment type="pathway">
    <text evidence="2">Lipid metabolism; sphingolipid metabolism.</text>
</comment>
<evidence type="ECO:0000313" key="17">
    <source>
        <dbReference type="RefSeq" id="XP_054835949.1"/>
    </source>
</evidence>
<keyword evidence="15" id="KW-1185">Reference proteome</keyword>
<evidence type="ECO:0000256" key="5">
    <source>
        <dbReference type="ARBA" id="ARBA00022679"/>
    </source>
</evidence>
<dbReference type="InterPro" id="IPR016439">
    <property type="entry name" value="Lag1/Lac1-like"/>
</dbReference>
<dbReference type="PIRSF" id="PIRSF005225">
    <property type="entry name" value="LAG1_LAC1"/>
    <property type="match status" value="1"/>
</dbReference>
<organism evidence="15 16">
    <name type="scientific">Eublepharis macularius</name>
    <name type="common">Leopard gecko</name>
    <name type="synonym">Cyrtodactylus macularius</name>
    <dbReference type="NCBI Taxonomy" id="481883"/>
    <lineage>
        <taxon>Eukaryota</taxon>
        <taxon>Metazoa</taxon>
        <taxon>Chordata</taxon>
        <taxon>Craniata</taxon>
        <taxon>Vertebrata</taxon>
        <taxon>Euteleostomi</taxon>
        <taxon>Lepidosauria</taxon>
        <taxon>Squamata</taxon>
        <taxon>Bifurcata</taxon>
        <taxon>Gekkota</taxon>
        <taxon>Eublepharidae</taxon>
        <taxon>Eublepharinae</taxon>
        <taxon>Eublepharis</taxon>
    </lineage>
</organism>
<dbReference type="InterPro" id="IPR006634">
    <property type="entry name" value="TLC-dom"/>
</dbReference>
<keyword evidence="7" id="KW-0256">Endoplasmic reticulum</keyword>
<keyword evidence="9" id="KW-0443">Lipid metabolism</keyword>
<feature type="transmembrane region" description="Helical" evidence="13">
    <location>
        <begin position="311"/>
        <end position="332"/>
    </location>
</feature>
<dbReference type="KEGG" id="emc:129330088"/>
<dbReference type="Gene3D" id="1.10.10.60">
    <property type="entry name" value="Homeodomain-like"/>
    <property type="match status" value="1"/>
</dbReference>
<name>A0AA97JCD7_EUBMA</name>
<comment type="pathway">
    <text evidence="3">Sphingolipid metabolism.</text>
</comment>
<feature type="domain" description="TLC" evidence="14">
    <location>
        <begin position="131"/>
        <end position="332"/>
    </location>
</feature>
<proteinExistence type="predicted"/>
<feature type="transmembrane region" description="Helical" evidence="13">
    <location>
        <begin position="38"/>
        <end position="56"/>
    </location>
</feature>
<gene>
    <name evidence="16 17" type="primary">LOC129330088</name>
</gene>
<evidence type="ECO:0000256" key="12">
    <source>
        <dbReference type="PROSITE-ProRule" id="PRU00205"/>
    </source>
</evidence>
<evidence type="ECO:0000256" key="2">
    <source>
        <dbReference type="ARBA" id="ARBA00004760"/>
    </source>
</evidence>
<dbReference type="PROSITE" id="PS50922">
    <property type="entry name" value="TLC"/>
    <property type="match status" value="1"/>
</dbReference>
<dbReference type="GeneID" id="129330088"/>
<keyword evidence="10 12" id="KW-0472">Membrane</keyword>
<evidence type="ECO:0000256" key="4">
    <source>
        <dbReference type="ARBA" id="ARBA00022516"/>
    </source>
</evidence>
<evidence type="ECO:0000256" key="10">
    <source>
        <dbReference type="ARBA" id="ARBA00023136"/>
    </source>
</evidence>
<dbReference type="CDD" id="cd00086">
    <property type="entry name" value="homeodomain"/>
    <property type="match status" value="1"/>
</dbReference>
<dbReference type="GO" id="GO:0046513">
    <property type="term" value="P:ceramide biosynthetic process"/>
    <property type="evidence" value="ECO:0007669"/>
    <property type="project" value="InterPro"/>
</dbReference>
<evidence type="ECO:0000256" key="1">
    <source>
        <dbReference type="ARBA" id="ARBA00004477"/>
    </source>
</evidence>
<evidence type="ECO:0000313" key="16">
    <source>
        <dbReference type="RefSeq" id="XP_054835948.1"/>
    </source>
</evidence>
<dbReference type="SUPFAM" id="SSF46689">
    <property type="entry name" value="Homeodomain-like"/>
    <property type="match status" value="1"/>
</dbReference>
<feature type="transmembrane region" description="Helical" evidence="13">
    <location>
        <begin position="211"/>
        <end position="237"/>
    </location>
</feature>
<evidence type="ECO:0000256" key="9">
    <source>
        <dbReference type="ARBA" id="ARBA00023098"/>
    </source>
</evidence>
<dbReference type="AlphaFoldDB" id="A0AA97JCD7"/>
<feature type="transmembrane region" description="Helical" evidence="13">
    <location>
        <begin position="257"/>
        <end position="275"/>
    </location>
</feature>
<dbReference type="PANTHER" id="PTHR12560">
    <property type="entry name" value="LONGEVITY ASSURANCE FACTOR 1 LAG1"/>
    <property type="match status" value="1"/>
</dbReference>
<evidence type="ECO:0000256" key="8">
    <source>
        <dbReference type="ARBA" id="ARBA00022989"/>
    </source>
</evidence>
<dbReference type="RefSeq" id="XP_054835949.1">
    <property type="nucleotide sequence ID" value="XM_054979974.1"/>
</dbReference>
<accession>A0AA97JCD7</accession>
<feature type="transmembrane region" description="Helical" evidence="13">
    <location>
        <begin position="180"/>
        <end position="199"/>
    </location>
</feature>
<dbReference type="SMART" id="SM00724">
    <property type="entry name" value="TLC"/>
    <property type="match status" value="1"/>
</dbReference>